<feature type="compositionally biased region" description="Acidic residues" evidence="1">
    <location>
        <begin position="93"/>
        <end position="102"/>
    </location>
</feature>
<feature type="compositionally biased region" description="Basic residues" evidence="1">
    <location>
        <begin position="173"/>
        <end position="183"/>
    </location>
</feature>
<feature type="compositionally biased region" description="Polar residues" evidence="1">
    <location>
        <begin position="220"/>
        <end position="229"/>
    </location>
</feature>
<feature type="compositionally biased region" description="Basic residues" evidence="1">
    <location>
        <begin position="48"/>
        <end position="63"/>
    </location>
</feature>
<feature type="compositionally biased region" description="Low complexity" evidence="1">
    <location>
        <begin position="270"/>
        <end position="287"/>
    </location>
</feature>
<dbReference type="PANTHER" id="PTHR35486">
    <property type="entry name" value="EXPRESSED PROTEIN"/>
    <property type="match status" value="1"/>
</dbReference>
<dbReference type="PANTHER" id="PTHR35486:SF1">
    <property type="entry name" value="OS02G0689500 PROTEIN"/>
    <property type="match status" value="1"/>
</dbReference>
<reference evidence="2" key="1">
    <citation type="submission" date="2015-07" db="EMBL/GenBank/DDBJ databases">
        <title>Transcriptome Assembly of Anthurium amnicola.</title>
        <authorList>
            <person name="Suzuki J."/>
        </authorList>
    </citation>
    <scope>NUCLEOTIDE SEQUENCE</scope>
</reference>
<evidence type="ECO:0000313" key="2">
    <source>
        <dbReference type="EMBL" id="JAT46550.1"/>
    </source>
</evidence>
<protein>
    <submittedName>
        <fullName evidence="2">Protein encore</fullName>
    </submittedName>
</protein>
<accession>A0A1D1XW01</accession>
<feature type="non-terminal residue" evidence="2">
    <location>
        <position position="304"/>
    </location>
</feature>
<sequence>MMMRSGTTTAMKCKKHPYEVGVGVCASCLRDRLLDLIAAQSGIPYAAPRHHEHQQARSHRHHQLPPPLAFPRSVSPYVSRRRSVDLGSHRDIDEEEEGDDDDPRARRRRQRLQFFSTPQVVPGASRTKVARGGFFAALFRGGHHSRSERGEQDCAASGAPHGSTSWFSALLPGRRKKHQKKEKKNPQVFEEEEQEDDRARRRAWRRDHGRGPGGDEDSPSDSGYSTESSGGWRVAAPTPMRKRSATSGHGAMSGFVFCLSPLVRASPVRSQAGDAGGSAAAATGLSGELRGTGASSLRHHHHHH</sequence>
<feature type="compositionally biased region" description="Basic and acidic residues" evidence="1">
    <location>
        <begin position="82"/>
        <end position="92"/>
    </location>
</feature>
<proteinExistence type="predicted"/>
<organism evidence="2">
    <name type="scientific">Anthurium amnicola</name>
    <dbReference type="NCBI Taxonomy" id="1678845"/>
    <lineage>
        <taxon>Eukaryota</taxon>
        <taxon>Viridiplantae</taxon>
        <taxon>Streptophyta</taxon>
        <taxon>Embryophyta</taxon>
        <taxon>Tracheophyta</taxon>
        <taxon>Spermatophyta</taxon>
        <taxon>Magnoliopsida</taxon>
        <taxon>Liliopsida</taxon>
        <taxon>Araceae</taxon>
        <taxon>Pothoideae</taxon>
        <taxon>Potheae</taxon>
        <taxon>Anthurium</taxon>
    </lineage>
</organism>
<name>A0A1D1XW01_9ARAE</name>
<feature type="region of interest" description="Disordered" evidence="1">
    <location>
        <begin position="269"/>
        <end position="304"/>
    </location>
</feature>
<feature type="region of interest" description="Disordered" evidence="1">
    <location>
        <begin position="48"/>
        <end position="105"/>
    </location>
</feature>
<dbReference type="AlphaFoldDB" id="A0A1D1XW01"/>
<evidence type="ECO:0000256" key="1">
    <source>
        <dbReference type="SAM" id="MobiDB-lite"/>
    </source>
</evidence>
<feature type="region of interest" description="Disordered" evidence="1">
    <location>
        <begin position="143"/>
        <end position="249"/>
    </location>
</feature>
<dbReference type="EMBL" id="GDJX01021386">
    <property type="protein sequence ID" value="JAT46550.1"/>
    <property type="molecule type" value="Transcribed_RNA"/>
</dbReference>
<gene>
    <name evidence="2" type="primary">enc</name>
    <name evidence="2" type="ORF">g.22314</name>
</gene>